<evidence type="ECO:0000313" key="1">
    <source>
        <dbReference type="EMBL" id="KKK78952.1"/>
    </source>
</evidence>
<organism evidence="1">
    <name type="scientific">marine sediment metagenome</name>
    <dbReference type="NCBI Taxonomy" id="412755"/>
    <lineage>
        <taxon>unclassified sequences</taxon>
        <taxon>metagenomes</taxon>
        <taxon>ecological metagenomes</taxon>
    </lineage>
</organism>
<gene>
    <name evidence="1" type="ORF">LCGC14_2838430</name>
</gene>
<accession>A0A0F8YBY3</accession>
<sequence>MPSEKSIQKTLIKALNSMAHTKA</sequence>
<dbReference type="EMBL" id="LAZR01054255">
    <property type="protein sequence ID" value="KKK78952.1"/>
    <property type="molecule type" value="Genomic_DNA"/>
</dbReference>
<dbReference type="AlphaFoldDB" id="A0A0F8YBY3"/>
<reference evidence="1" key="1">
    <citation type="journal article" date="2015" name="Nature">
        <title>Complex archaea that bridge the gap between prokaryotes and eukaryotes.</title>
        <authorList>
            <person name="Spang A."/>
            <person name="Saw J.H."/>
            <person name="Jorgensen S.L."/>
            <person name="Zaremba-Niedzwiedzka K."/>
            <person name="Martijn J."/>
            <person name="Lind A.E."/>
            <person name="van Eijk R."/>
            <person name="Schleper C."/>
            <person name="Guy L."/>
            <person name="Ettema T.J."/>
        </authorList>
    </citation>
    <scope>NUCLEOTIDE SEQUENCE</scope>
</reference>
<feature type="non-terminal residue" evidence="1">
    <location>
        <position position="23"/>
    </location>
</feature>
<protein>
    <submittedName>
        <fullName evidence="1">Uncharacterized protein</fullName>
    </submittedName>
</protein>
<name>A0A0F8YBY3_9ZZZZ</name>
<proteinExistence type="predicted"/>
<comment type="caution">
    <text evidence="1">The sequence shown here is derived from an EMBL/GenBank/DDBJ whole genome shotgun (WGS) entry which is preliminary data.</text>
</comment>